<evidence type="ECO:0000256" key="3">
    <source>
        <dbReference type="ARBA" id="ARBA00022729"/>
    </source>
</evidence>
<protein>
    <recommendedName>
        <fullName evidence="1">peptidylamidoglycolate lyase</fullName>
        <ecNumber evidence="1">4.3.2.5</ecNumber>
    </recommendedName>
</protein>
<dbReference type="Proteomes" id="UP000504631">
    <property type="component" value="Unplaced"/>
</dbReference>
<dbReference type="AlphaFoldDB" id="A0A6J3L8N0"/>
<evidence type="ECO:0000256" key="12">
    <source>
        <dbReference type="SAM" id="Phobius"/>
    </source>
</evidence>
<keyword evidence="9" id="KW-0106">Calcium</keyword>
<dbReference type="Gene3D" id="2.120.10.30">
    <property type="entry name" value="TolB, C-terminal domain"/>
    <property type="match status" value="1"/>
</dbReference>
<keyword evidence="12" id="KW-0472">Membrane</keyword>
<evidence type="ECO:0000256" key="10">
    <source>
        <dbReference type="PIRSR" id="PIRSR600720-3"/>
    </source>
</evidence>
<dbReference type="CDD" id="cd14958">
    <property type="entry name" value="NHL_PAL_like"/>
    <property type="match status" value="1"/>
</dbReference>
<keyword evidence="13" id="KW-1185">Reference proteome</keyword>
<keyword evidence="9" id="KW-0862">Zinc</keyword>
<evidence type="ECO:0000256" key="5">
    <source>
        <dbReference type="ARBA" id="ARBA00023157"/>
    </source>
</evidence>
<feature type="binding site" evidence="8">
    <location>
        <position position="270"/>
    </location>
    <ligand>
        <name>a protein</name>
        <dbReference type="ChEBI" id="CHEBI:16541"/>
    </ligand>
    <ligandPart>
        <name>C-terminal Xaa-(2S)-2-hydroxyglycine residue</name>
        <dbReference type="ChEBI" id="CHEBI:142768"/>
    </ligandPart>
</feature>
<feature type="binding site" evidence="9">
    <location>
        <position position="350"/>
    </location>
    <ligand>
        <name>Ca(2+)</name>
        <dbReference type="ChEBI" id="CHEBI:29108"/>
        <note>structural</note>
    </ligand>
</feature>
<feature type="transmembrane region" description="Helical" evidence="12">
    <location>
        <begin position="402"/>
        <end position="425"/>
    </location>
</feature>
<dbReference type="GO" id="GO:0004598">
    <property type="term" value="F:peptidylamidoglycolate lyase activity"/>
    <property type="evidence" value="ECO:0007669"/>
    <property type="project" value="UniProtKB-EC"/>
</dbReference>
<feature type="repeat" description="NHL" evidence="11">
    <location>
        <begin position="189"/>
        <end position="228"/>
    </location>
</feature>
<feature type="binding site" evidence="9">
    <location>
        <position position="254"/>
    </location>
    <ligand>
        <name>Zn(2+)</name>
        <dbReference type="ChEBI" id="CHEBI:29105"/>
        <note>catalytic</note>
    </ligand>
</feature>
<feature type="binding site" evidence="9">
    <location>
        <position position="130"/>
    </location>
    <ligand>
        <name>Zn(2+)</name>
        <dbReference type="ChEBI" id="CHEBI:29105"/>
        <note>catalytic</note>
    </ligand>
</feature>
<dbReference type="PANTHER" id="PTHR10680:SF14">
    <property type="entry name" value="PEPTIDYL-GLYCINE ALPHA-AMIDATING MONOOXYGENASE"/>
    <property type="match status" value="1"/>
</dbReference>
<evidence type="ECO:0000256" key="11">
    <source>
        <dbReference type="PROSITE-ProRule" id="PRU00504"/>
    </source>
</evidence>
<proteinExistence type="predicted"/>
<dbReference type="InterPro" id="IPR000720">
    <property type="entry name" value="PHM/PAL"/>
</dbReference>
<feature type="binding site" evidence="8">
    <location>
        <position position="217"/>
    </location>
    <ligand>
        <name>a protein</name>
        <dbReference type="ChEBI" id="CHEBI:16541"/>
    </ligand>
    <ligandPart>
        <name>C-terminal Xaa-(2S)-2-hydroxyglycine residue</name>
        <dbReference type="ChEBI" id="CHEBI:142768"/>
    </ligandPart>
</feature>
<dbReference type="Pfam" id="PF01436">
    <property type="entry name" value="NHL"/>
    <property type="match status" value="1"/>
</dbReference>
<dbReference type="PRINTS" id="PR00790">
    <property type="entry name" value="PAMONOXGNASE"/>
</dbReference>
<dbReference type="GO" id="GO:0016020">
    <property type="term" value="C:membrane"/>
    <property type="evidence" value="ECO:0007669"/>
    <property type="project" value="InterPro"/>
</dbReference>
<gene>
    <name evidence="14" type="primary">LOC117239857</name>
</gene>
<keyword evidence="7" id="KW-0456">Lyase</keyword>
<feature type="repeat" description="NHL" evidence="11">
    <location>
        <begin position="115"/>
        <end position="156"/>
    </location>
</feature>
<evidence type="ECO:0000256" key="2">
    <source>
        <dbReference type="ARBA" id="ARBA00022723"/>
    </source>
</evidence>
<dbReference type="GO" id="GO:0006518">
    <property type="term" value="P:peptide metabolic process"/>
    <property type="evidence" value="ECO:0007669"/>
    <property type="project" value="InterPro"/>
</dbReference>
<organism evidence="13 14">
    <name type="scientific">Bombus vosnesenskii</name>
    <dbReference type="NCBI Taxonomy" id="207650"/>
    <lineage>
        <taxon>Eukaryota</taxon>
        <taxon>Metazoa</taxon>
        <taxon>Ecdysozoa</taxon>
        <taxon>Arthropoda</taxon>
        <taxon>Hexapoda</taxon>
        <taxon>Insecta</taxon>
        <taxon>Pterygota</taxon>
        <taxon>Neoptera</taxon>
        <taxon>Endopterygota</taxon>
        <taxon>Hymenoptera</taxon>
        <taxon>Apocrita</taxon>
        <taxon>Aculeata</taxon>
        <taxon>Apoidea</taxon>
        <taxon>Anthophila</taxon>
        <taxon>Apidae</taxon>
        <taxon>Bombus</taxon>
        <taxon>Pyrobombus</taxon>
    </lineage>
</organism>
<dbReference type="PROSITE" id="PS51125">
    <property type="entry name" value="NHL"/>
    <property type="match status" value="2"/>
</dbReference>
<name>A0A6J3L8N0_9HYME</name>
<sequence>MVHLLYDIACCISVLFTYLCLAEANYEFYPYLERGTSYSGKNKSDYGIEWNPQWPKNIEYMGQLSAVSIDPNGNVAIFHRGSRVWGSTTFNIQNIFNKEEGPIRENTVVLLNKIGERILEWGAYKFYLPHGLTIDMHGNYWITDVALHQVLKFDAKDIEMMKDLPSSRKRQYNQEKHLRPSLILGEAFVPGNDDKRFCKPTAVAVENNGDFFVSDGYCNARILKFNAKGERILHWGRESIYGQTPLQNTFNVPHALALASELNLLFVADRENGRIVSFYATNGTFHKEYKNPNIIGPYIYSVAYAKEKLHLINGPTTRSNIRVRGIVLDVNSGDILYKFGPRLDMNSPHDIAVSENGTEIYVVELNRYIPYKFSLKLRSELLSPLALSILENMNGVVTTEKVVITVIVLAAVVLGFCMVVLAFFLRAQEPDDEKYEYKLSPAEMSKLFD</sequence>
<evidence type="ECO:0000256" key="8">
    <source>
        <dbReference type="PIRSR" id="PIRSR600720-1"/>
    </source>
</evidence>
<dbReference type="EC" id="4.3.2.5" evidence="1"/>
<dbReference type="GO" id="GO:0005576">
    <property type="term" value="C:extracellular region"/>
    <property type="evidence" value="ECO:0007669"/>
    <property type="project" value="TreeGrafter"/>
</dbReference>
<dbReference type="SUPFAM" id="SSF63829">
    <property type="entry name" value="Calcium-dependent phosphotriesterase"/>
    <property type="match status" value="1"/>
</dbReference>
<reference evidence="14" key="1">
    <citation type="submission" date="2025-08" db="UniProtKB">
        <authorList>
            <consortium name="RefSeq"/>
        </authorList>
    </citation>
    <scope>IDENTIFICATION</scope>
    <source>
        <tissue evidence="14">Muscle</tissue>
    </source>
</reference>
<dbReference type="InterPro" id="IPR011042">
    <property type="entry name" value="6-blade_b-propeller_TolB-like"/>
</dbReference>
<evidence type="ECO:0000256" key="9">
    <source>
        <dbReference type="PIRSR" id="PIRSR600720-2"/>
    </source>
</evidence>
<evidence type="ECO:0000256" key="7">
    <source>
        <dbReference type="ARBA" id="ARBA00023239"/>
    </source>
</evidence>
<evidence type="ECO:0000313" key="14">
    <source>
        <dbReference type="RefSeq" id="XP_033361575.1"/>
    </source>
</evidence>
<feature type="binding site" evidence="9">
    <location>
        <position position="349"/>
    </location>
    <ligand>
        <name>Zn(2+)</name>
        <dbReference type="ChEBI" id="CHEBI:29105"/>
        <note>catalytic</note>
    </ligand>
</feature>
<feature type="binding site" evidence="8">
    <location>
        <position position="80"/>
    </location>
    <ligand>
        <name>a protein</name>
        <dbReference type="ChEBI" id="CHEBI:16541"/>
    </ligand>
    <ligandPart>
        <name>C-terminal Xaa-(2S)-2-hydroxyglycine residue</name>
        <dbReference type="ChEBI" id="CHEBI:142768"/>
    </ligandPart>
</feature>
<evidence type="ECO:0000256" key="6">
    <source>
        <dbReference type="ARBA" id="ARBA00023180"/>
    </source>
</evidence>
<evidence type="ECO:0000256" key="1">
    <source>
        <dbReference type="ARBA" id="ARBA00012343"/>
    </source>
</evidence>
<keyword evidence="2 9" id="KW-0479">Metal-binding</keyword>
<keyword evidence="4" id="KW-0677">Repeat</keyword>
<evidence type="ECO:0000256" key="4">
    <source>
        <dbReference type="ARBA" id="ARBA00022737"/>
    </source>
</evidence>
<dbReference type="InterPro" id="IPR001258">
    <property type="entry name" value="NHL_repeat"/>
</dbReference>
<keyword evidence="5 10" id="KW-1015">Disulfide bond</keyword>
<dbReference type="GeneID" id="117239857"/>
<keyword evidence="12" id="KW-0812">Transmembrane</keyword>
<keyword evidence="12" id="KW-1133">Transmembrane helix</keyword>
<feature type="binding site" evidence="9">
    <location>
        <position position="132"/>
    </location>
    <ligand>
        <name>Ca(2+)</name>
        <dbReference type="ChEBI" id="CHEBI:29108"/>
        <note>structural</note>
    </ligand>
</feature>
<keyword evidence="6" id="KW-0325">Glycoprotein</keyword>
<dbReference type="GO" id="GO:0046872">
    <property type="term" value="F:metal ion binding"/>
    <property type="evidence" value="ECO:0007669"/>
    <property type="project" value="UniProtKB-KW"/>
</dbReference>
<dbReference type="PANTHER" id="PTHR10680">
    <property type="entry name" value="PEPTIDYL-GLYCINE ALPHA-AMIDATING MONOOXYGENASE"/>
    <property type="match status" value="1"/>
</dbReference>
<feature type="binding site" evidence="9">
    <location>
        <position position="67"/>
    </location>
    <ligand>
        <name>Ca(2+)</name>
        <dbReference type="ChEBI" id="CHEBI:29108"/>
        <note>structural</note>
    </ligand>
</feature>
<dbReference type="KEGG" id="bvk:117239857"/>
<dbReference type="RefSeq" id="XP_033361575.1">
    <property type="nucleotide sequence ID" value="XM_033505684.1"/>
</dbReference>
<comment type="cofactor">
    <cofactor evidence="9">
        <name>Zn(2+)</name>
        <dbReference type="ChEBI" id="CHEBI:29105"/>
    </cofactor>
    <text evidence="9">Binds one Zn(2+) ion per subunit.</text>
</comment>
<keyword evidence="3" id="KW-0732">Signal</keyword>
<evidence type="ECO:0000313" key="13">
    <source>
        <dbReference type="Proteomes" id="UP000504631"/>
    </source>
</evidence>
<feature type="disulfide bond" evidence="10">
    <location>
        <begin position="198"/>
        <end position="218"/>
    </location>
</feature>
<accession>A0A6J3L8N0</accession>